<evidence type="ECO:0000313" key="3">
    <source>
        <dbReference type="EMBL" id="KAJ4828720.1"/>
    </source>
</evidence>
<dbReference type="AlphaFoldDB" id="A0A9Q0J5X2"/>
<comment type="caution">
    <text evidence="3">The sequence shown here is derived from an EMBL/GenBank/DDBJ whole genome shotgun (WGS) entry which is preliminary data.</text>
</comment>
<dbReference type="Pfam" id="PF00652">
    <property type="entry name" value="Ricin_B_lectin"/>
    <property type="match status" value="2"/>
</dbReference>
<feature type="domain" description="Ricin B lectin" evidence="2">
    <location>
        <begin position="253"/>
        <end position="385"/>
    </location>
</feature>
<dbReference type="Pfam" id="PF00161">
    <property type="entry name" value="RIP"/>
    <property type="match status" value="1"/>
</dbReference>
<reference evidence="3" key="2">
    <citation type="journal article" date="2023" name="Plants (Basel)">
        <title>Annotation of the Turnera subulata (Passifloraceae) Draft Genome Reveals the S-Locus Evolved after the Divergence of Turneroideae from Passifloroideae in a Stepwise Manner.</title>
        <authorList>
            <person name="Henning P.M."/>
            <person name="Roalson E.H."/>
            <person name="Mir W."/>
            <person name="McCubbin A.G."/>
            <person name="Shore J.S."/>
        </authorList>
    </citation>
    <scope>NUCLEOTIDE SEQUENCE</scope>
    <source>
        <strain evidence="3">F60SS</strain>
    </source>
</reference>
<dbReference type="Gene3D" id="4.10.470.10">
    <property type="entry name" value="Ricin (A Subunit), domain 2"/>
    <property type="match status" value="1"/>
</dbReference>
<dbReference type="InterPro" id="IPR001574">
    <property type="entry name" value="Ribosome_inactivat_prot"/>
</dbReference>
<evidence type="ECO:0000259" key="2">
    <source>
        <dbReference type="SMART" id="SM00458"/>
    </source>
</evidence>
<protein>
    <recommendedName>
        <fullName evidence="2">Ricin B lectin domain-containing protein</fullName>
    </recommendedName>
</protein>
<feature type="domain" description="Ricin B lectin" evidence="2">
    <location>
        <begin position="119"/>
        <end position="244"/>
    </location>
</feature>
<dbReference type="Gene3D" id="2.80.10.50">
    <property type="match status" value="2"/>
</dbReference>
<sequence length="388" mass="42976">MISECVRSDYILNRVVENFVDGFLPDKFMTELENSWGKLSTAVRNSDIFGNLKKENGKELVISLPPISPYQTELVIKHISLIMIYGLVSLLKRDSSRKGLSQYFPHDDHWVGIIEPVTNTTQLPILQQPDHLIEEENTATRIAGPNDNNPNQLWTFKKDGTIRSNNNFCLNPYGGCPAANYITIYECPEDPSDTFARWEYREDRTIAHYMTGLVLTARSGKEGALGTLTVDVDKHVPGQGWVANDYTTTTLVGPVLARIEWLPGRCLNMMSDNKVVLGECGEGSGVANKWNIYWHRSIQNGVNKWGCLGCKGPNGRHTAHCGSGSDIVVQGCCVGLPSQPWEITGDGRIENPETGLFVTVVSSGDRVIAAPRVHEGGLNQSWIFKLNG</sequence>
<comment type="similarity">
    <text evidence="1">In the N-terminal section; belongs to the ribosome-inactivating protein family. Type 2 RIP subfamily.</text>
</comment>
<dbReference type="InterPro" id="IPR016139">
    <property type="entry name" value="Ribosome_inactivat_prot_sub2"/>
</dbReference>
<keyword evidence="4" id="KW-1185">Reference proteome</keyword>
<proteinExistence type="inferred from homology"/>
<dbReference type="GO" id="GO:0017148">
    <property type="term" value="P:negative regulation of translation"/>
    <property type="evidence" value="ECO:0007669"/>
    <property type="project" value="InterPro"/>
</dbReference>
<reference evidence="3" key="1">
    <citation type="submission" date="2022-02" db="EMBL/GenBank/DDBJ databases">
        <authorList>
            <person name="Henning P.M."/>
            <person name="McCubbin A.G."/>
            <person name="Shore J.S."/>
        </authorList>
    </citation>
    <scope>NUCLEOTIDE SEQUENCE</scope>
    <source>
        <strain evidence="3">F60SS</strain>
        <tissue evidence="3">Leaves</tissue>
    </source>
</reference>
<dbReference type="EMBL" id="JAKUCV010006097">
    <property type="protein sequence ID" value="KAJ4828720.1"/>
    <property type="molecule type" value="Genomic_DNA"/>
</dbReference>
<evidence type="ECO:0000256" key="1">
    <source>
        <dbReference type="ARBA" id="ARBA00010414"/>
    </source>
</evidence>
<dbReference type="PROSITE" id="PS50231">
    <property type="entry name" value="RICIN_B_LECTIN"/>
    <property type="match status" value="2"/>
</dbReference>
<dbReference type="InterPro" id="IPR035992">
    <property type="entry name" value="Ricin_B-like_lectins"/>
</dbReference>
<gene>
    <name evidence="3" type="ORF">Tsubulata_033113</name>
</gene>
<dbReference type="InterPro" id="IPR000772">
    <property type="entry name" value="Ricin_B_lectin"/>
</dbReference>
<dbReference type="SMART" id="SM00458">
    <property type="entry name" value="RICIN"/>
    <property type="match status" value="2"/>
</dbReference>
<dbReference type="Proteomes" id="UP001141552">
    <property type="component" value="Unassembled WGS sequence"/>
</dbReference>
<dbReference type="SUPFAM" id="SSF50370">
    <property type="entry name" value="Ricin B-like lectins"/>
    <property type="match status" value="2"/>
</dbReference>
<accession>A0A9Q0J5X2</accession>
<dbReference type="GO" id="GO:0030598">
    <property type="term" value="F:rRNA N-glycosylase activity"/>
    <property type="evidence" value="ECO:0007669"/>
    <property type="project" value="InterPro"/>
</dbReference>
<evidence type="ECO:0000313" key="4">
    <source>
        <dbReference type="Proteomes" id="UP001141552"/>
    </source>
</evidence>
<dbReference type="InterPro" id="IPR036041">
    <property type="entry name" value="Ribosome-inact_prot_sf"/>
</dbReference>
<dbReference type="OrthoDB" id="1642280at2759"/>
<dbReference type="SUPFAM" id="SSF56371">
    <property type="entry name" value="Ribosome inactivating proteins (RIP)"/>
    <property type="match status" value="1"/>
</dbReference>
<organism evidence="3 4">
    <name type="scientific">Turnera subulata</name>
    <dbReference type="NCBI Taxonomy" id="218843"/>
    <lineage>
        <taxon>Eukaryota</taxon>
        <taxon>Viridiplantae</taxon>
        <taxon>Streptophyta</taxon>
        <taxon>Embryophyta</taxon>
        <taxon>Tracheophyta</taxon>
        <taxon>Spermatophyta</taxon>
        <taxon>Magnoliopsida</taxon>
        <taxon>eudicotyledons</taxon>
        <taxon>Gunneridae</taxon>
        <taxon>Pentapetalae</taxon>
        <taxon>rosids</taxon>
        <taxon>fabids</taxon>
        <taxon>Malpighiales</taxon>
        <taxon>Passifloraceae</taxon>
        <taxon>Turnera</taxon>
    </lineage>
</organism>
<name>A0A9Q0J5X2_9ROSI</name>